<sequence>MSWKKPKGRKDAEDITQQLYLKIQPQPPACPPVNQLFEVNVFLVDENDQPKCGNEYPLVVSLVFADNHNEEVPRNGIIVVDPRTPAKIDRNGCGTLRLAIKDLPMSFNSRPFALKISSAFNADVDPHSVEGLQAALRAKRVGRPNYLIASAFSDKVIAVKHHLVLEPGYTIPDTAYKDEGGEDKFLEIRLVLVDLNGDRITDREVPLKLSLLYANRKLVGTQDLLAMRSNEEPKIDRSGSFSCHCRIKDVSKNHQKQAFRIQVSPNTVAQPSNFDIGAFFSEPIEVKSKRKRKTQQAQQQSAAEGSDDAKSLSSGSGKKRRSSRVRSVPNKDETWFIKTEQYNKPFLEVKPHLEAHREWIAKLRESGHCITSGHRLDSDGCPGEERLMIFTAQSYAAAEALMLQDPLVANDCVIWQLNGWVPEVGGLELC</sequence>
<dbReference type="PANTHER" id="PTHR37828">
    <property type="entry name" value="GSR2449 PROTEIN"/>
    <property type="match status" value="1"/>
</dbReference>
<gene>
    <name evidence="3" type="ORF">FJAP1339_LOCUS7614</name>
</gene>
<reference evidence="3" key="1">
    <citation type="submission" date="2021-01" db="EMBL/GenBank/DDBJ databases">
        <authorList>
            <person name="Corre E."/>
            <person name="Pelletier E."/>
            <person name="Niang G."/>
            <person name="Scheremetjew M."/>
            <person name="Finn R."/>
            <person name="Kale V."/>
            <person name="Holt S."/>
            <person name="Cochrane G."/>
            <person name="Meng A."/>
            <person name="Brown T."/>
            <person name="Cohen L."/>
        </authorList>
    </citation>
    <scope>NUCLEOTIDE SEQUENCE</scope>
    <source>
        <strain evidence="3">CCMP1661</strain>
    </source>
</reference>
<evidence type="ECO:0000259" key="2">
    <source>
        <dbReference type="Pfam" id="PF03795"/>
    </source>
</evidence>
<feature type="region of interest" description="Disordered" evidence="1">
    <location>
        <begin position="287"/>
        <end position="326"/>
    </location>
</feature>
<protein>
    <recommendedName>
        <fullName evidence="2">YCII-related domain-containing protein</fullName>
    </recommendedName>
</protein>
<evidence type="ECO:0000256" key="1">
    <source>
        <dbReference type="SAM" id="MobiDB-lite"/>
    </source>
</evidence>
<feature type="domain" description="YCII-related" evidence="2">
    <location>
        <begin position="348"/>
        <end position="412"/>
    </location>
</feature>
<dbReference type="InterPro" id="IPR011008">
    <property type="entry name" value="Dimeric_a/b-barrel"/>
</dbReference>
<dbReference type="EMBL" id="HBHR01015284">
    <property type="protein sequence ID" value="CAD9866575.1"/>
    <property type="molecule type" value="Transcribed_RNA"/>
</dbReference>
<dbReference type="Gene3D" id="3.30.70.1060">
    <property type="entry name" value="Dimeric alpha+beta barrel"/>
    <property type="match status" value="1"/>
</dbReference>
<dbReference type="InterPro" id="IPR005545">
    <property type="entry name" value="YCII"/>
</dbReference>
<accession>A0A7S2V404</accession>
<dbReference type="Pfam" id="PF03795">
    <property type="entry name" value="YCII"/>
    <property type="match status" value="1"/>
</dbReference>
<dbReference type="PANTHER" id="PTHR37828:SF1">
    <property type="entry name" value="YCII-RELATED DOMAIN-CONTAINING PROTEIN"/>
    <property type="match status" value="1"/>
</dbReference>
<dbReference type="SUPFAM" id="SSF54909">
    <property type="entry name" value="Dimeric alpha+beta barrel"/>
    <property type="match status" value="1"/>
</dbReference>
<evidence type="ECO:0000313" key="3">
    <source>
        <dbReference type="EMBL" id="CAD9866575.1"/>
    </source>
</evidence>
<proteinExistence type="predicted"/>
<name>A0A7S2V404_9STRA</name>
<organism evidence="3">
    <name type="scientific">Fibrocapsa japonica</name>
    <dbReference type="NCBI Taxonomy" id="94617"/>
    <lineage>
        <taxon>Eukaryota</taxon>
        <taxon>Sar</taxon>
        <taxon>Stramenopiles</taxon>
        <taxon>Ochrophyta</taxon>
        <taxon>Raphidophyceae</taxon>
        <taxon>Chattonellales</taxon>
        <taxon>Chattonellaceae</taxon>
        <taxon>Fibrocapsa</taxon>
    </lineage>
</organism>
<dbReference type="AlphaFoldDB" id="A0A7S2V404"/>